<dbReference type="EMBL" id="JAVDYF010000001">
    <property type="protein sequence ID" value="MDR7354438.1"/>
    <property type="molecule type" value="Genomic_DNA"/>
</dbReference>
<dbReference type="InterPro" id="IPR021125">
    <property type="entry name" value="DUF2127"/>
</dbReference>
<comment type="caution">
    <text evidence="2">The sequence shown here is derived from an EMBL/GenBank/DDBJ whole genome shotgun (WGS) entry which is preliminary data.</text>
</comment>
<sequence>MRIKDIELDLATHEVVALKAFRATLWFKLILGFFELLLAVVIKTLPEHLWRDITDWLAQSHNPVSVALANSLEHFDTSAQNFIVFYLVIHAVVKTILIVAVLCGRLWAYPLMIAVLVFFIVYQTFDMIEMFTYGMFALTILDIVLIWLTLKEWRIMKLVYTSSTDPRAQPETQAQEDTTPIKA</sequence>
<evidence type="ECO:0000256" key="1">
    <source>
        <dbReference type="SAM" id="Phobius"/>
    </source>
</evidence>
<keyword evidence="1" id="KW-0812">Transmembrane</keyword>
<evidence type="ECO:0000313" key="3">
    <source>
        <dbReference type="Proteomes" id="UP001183619"/>
    </source>
</evidence>
<name>A0ABU2B756_9CORY</name>
<keyword evidence="1" id="KW-0472">Membrane</keyword>
<keyword evidence="1" id="KW-1133">Transmembrane helix</keyword>
<dbReference type="Proteomes" id="UP001183619">
    <property type="component" value="Unassembled WGS sequence"/>
</dbReference>
<feature type="transmembrane region" description="Helical" evidence="1">
    <location>
        <begin position="20"/>
        <end position="42"/>
    </location>
</feature>
<reference evidence="2 3" key="1">
    <citation type="submission" date="2023-07" db="EMBL/GenBank/DDBJ databases">
        <title>Sequencing the genomes of 1000 actinobacteria strains.</title>
        <authorList>
            <person name="Klenk H.-P."/>
        </authorList>
    </citation>
    <scope>NUCLEOTIDE SEQUENCE [LARGE SCALE GENOMIC DNA]</scope>
    <source>
        <strain evidence="2 3">DSM 44508</strain>
    </source>
</reference>
<evidence type="ECO:0000313" key="2">
    <source>
        <dbReference type="EMBL" id="MDR7354438.1"/>
    </source>
</evidence>
<accession>A0ABU2B756</accession>
<proteinExistence type="predicted"/>
<organism evidence="2 3">
    <name type="scientific">Corynebacterium felinum</name>
    <dbReference type="NCBI Taxonomy" id="131318"/>
    <lineage>
        <taxon>Bacteria</taxon>
        <taxon>Bacillati</taxon>
        <taxon>Actinomycetota</taxon>
        <taxon>Actinomycetes</taxon>
        <taxon>Mycobacteriales</taxon>
        <taxon>Corynebacteriaceae</taxon>
        <taxon>Corynebacterium</taxon>
    </lineage>
</organism>
<feature type="transmembrane region" description="Helical" evidence="1">
    <location>
        <begin position="82"/>
        <end position="102"/>
    </location>
</feature>
<dbReference type="Pfam" id="PF09900">
    <property type="entry name" value="DUF2127"/>
    <property type="match status" value="1"/>
</dbReference>
<gene>
    <name evidence="2" type="ORF">J2S37_000976</name>
</gene>
<feature type="transmembrane region" description="Helical" evidence="1">
    <location>
        <begin position="107"/>
        <end position="125"/>
    </location>
</feature>
<keyword evidence="3" id="KW-1185">Reference proteome</keyword>
<feature type="transmembrane region" description="Helical" evidence="1">
    <location>
        <begin position="131"/>
        <end position="150"/>
    </location>
</feature>
<protein>
    <submittedName>
        <fullName evidence="2">Membrane protein</fullName>
    </submittedName>
</protein>
<dbReference type="RefSeq" id="WP_277104042.1">
    <property type="nucleotide sequence ID" value="NZ_BAAAJS010000035.1"/>
</dbReference>